<evidence type="ECO:0000313" key="3">
    <source>
        <dbReference type="Proteomes" id="UP000241167"/>
    </source>
</evidence>
<dbReference type="AlphaFoldDB" id="A0A2P7QSJ5"/>
<dbReference type="PANTHER" id="PTHR43451">
    <property type="entry name" value="ACETYLTRANSFERASE (GNAT) FAMILY PROTEIN"/>
    <property type="match status" value="1"/>
</dbReference>
<dbReference type="OrthoDB" id="9789081at2"/>
<protein>
    <submittedName>
        <fullName evidence="2">GNAT family N-acetyltransferase</fullName>
    </submittedName>
</protein>
<organism evidence="2 3">
    <name type="scientific">Allosphingosinicella deserti</name>
    <dbReference type="NCBI Taxonomy" id="2116704"/>
    <lineage>
        <taxon>Bacteria</taxon>
        <taxon>Pseudomonadati</taxon>
        <taxon>Pseudomonadota</taxon>
        <taxon>Alphaproteobacteria</taxon>
        <taxon>Sphingomonadales</taxon>
        <taxon>Sphingomonadaceae</taxon>
        <taxon>Allosphingosinicella</taxon>
    </lineage>
</organism>
<sequence length="155" mass="17348">MPVRAFRPDDAAAIAALFYAAVHEIAGRDYSERQVRAWAPDVPSVDRILRWAGDGRLFLVATDREDAPLAFCDLEADGHIDHLFCRPDVAGIGVASGLYDTLEAAARTQGLALLYVEASEPARRFFLRKDFAVTERRDFEIGGVPIHNYRMEKRL</sequence>
<dbReference type="InterPro" id="IPR000182">
    <property type="entry name" value="GNAT_dom"/>
</dbReference>
<dbReference type="EMBL" id="PXYI01000003">
    <property type="protein sequence ID" value="PSJ40934.1"/>
    <property type="molecule type" value="Genomic_DNA"/>
</dbReference>
<keyword evidence="2" id="KW-0808">Transferase</keyword>
<dbReference type="GO" id="GO:0016747">
    <property type="term" value="F:acyltransferase activity, transferring groups other than amino-acyl groups"/>
    <property type="evidence" value="ECO:0007669"/>
    <property type="project" value="InterPro"/>
</dbReference>
<dbReference type="PROSITE" id="PS51186">
    <property type="entry name" value="GNAT"/>
    <property type="match status" value="1"/>
</dbReference>
<dbReference type="Proteomes" id="UP000241167">
    <property type="component" value="Unassembled WGS sequence"/>
</dbReference>
<dbReference type="Gene3D" id="3.40.630.30">
    <property type="match status" value="1"/>
</dbReference>
<evidence type="ECO:0000259" key="1">
    <source>
        <dbReference type="PROSITE" id="PS51186"/>
    </source>
</evidence>
<comment type="caution">
    <text evidence="2">The sequence shown here is derived from an EMBL/GenBank/DDBJ whole genome shotgun (WGS) entry which is preliminary data.</text>
</comment>
<dbReference type="PANTHER" id="PTHR43451:SF1">
    <property type="entry name" value="ACETYLTRANSFERASE"/>
    <property type="match status" value="1"/>
</dbReference>
<evidence type="ECO:0000313" key="2">
    <source>
        <dbReference type="EMBL" id="PSJ40934.1"/>
    </source>
</evidence>
<dbReference type="Pfam" id="PF13673">
    <property type="entry name" value="Acetyltransf_10"/>
    <property type="match status" value="1"/>
</dbReference>
<name>A0A2P7QSJ5_9SPHN</name>
<dbReference type="InterPro" id="IPR052564">
    <property type="entry name" value="N-acetyltrans/Recomb-assoc"/>
</dbReference>
<dbReference type="RefSeq" id="WP_106513088.1">
    <property type="nucleotide sequence ID" value="NZ_PXYI01000003.1"/>
</dbReference>
<accession>A0A2P7QSJ5</accession>
<feature type="domain" description="N-acetyltransferase" evidence="1">
    <location>
        <begin position="1"/>
        <end position="155"/>
    </location>
</feature>
<keyword evidence="3" id="KW-1185">Reference proteome</keyword>
<proteinExistence type="predicted"/>
<gene>
    <name evidence="2" type="ORF">C7I55_11745</name>
</gene>
<dbReference type="SUPFAM" id="SSF55729">
    <property type="entry name" value="Acyl-CoA N-acyltransferases (Nat)"/>
    <property type="match status" value="1"/>
</dbReference>
<reference evidence="2 3" key="1">
    <citation type="submission" date="2018-03" db="EMBL/GenBank/DDBJ databases">
        <title>The draft genome of Sphingosinicella sp. GL-C-18.</title>
        <authorList>
            <person name="Liu L."/>
            <person name="Li L."/>
            <person name="Liang L."/>
            <person name="Zhang X."/>
            <person name="Wang T."/>
        </authorList>
    </citation>
    <scope>NUCLEOTIDE SEQUENCE [LARGE SCALE GENOMIC DNA]</scope>
    <source>
        <strain evidence="2 3">GL-C-18</strain>
    </source>
</reference>
<dbReference type="InterPro" id="IPR016181">
    <property type="entry name" value="Acyl_CoA_acyltransferase"/>
</dbReference>